<evidence type="ECO:0000313" key="2">
    <source>
        <dbReference type="Proteomes" id="UP000008063"/>
    </source>
</evidence>
<proteinExistence type="predicted"/>
<dbReference type="Proteomes" id="UP000008063">
    <property type="component" value="Unassembled WGS sequence"/>
</dbReference>
<dbReference type="EMBL" id="GL945478">
    <property type="protein sequence ID" value="EGO00566.1"/>
    <property type="molecule type" value="Genomic_DNA"/>
</dbReference>
<dbReference type="InParanoid" id="F8PRE3"/>
<gene>
    <name evidence="1" type="ORF">SERLA73DRAFT_151306</name>
</gene>
<name>F8PRE3_SERL3</name>
<dbReference type="AlphaFoldDB" id="F8PRE3"/>
<dbReference type="HOGENOM" id="CLU_1653188_0_0_1"/>
<sequence>MRDELEQVTLSQRKRVGNVVYEYLLDDLEAAGLGRDFKKLASVPSAPLQVYMNSRPGYLEEAYGEMIASGDAGQNIHPYEENDKQLEKISRAKFDTKMKKHTEIISMCQKELEDIAKECFLEEATKEKTDALGHTMETQTTPQGSDIIKLCETQPLPKRL</sequence>
<protein>
    <submittedName>
        <fullName evidence="1">Uncharacterized protein</fullName>
    </submittedName>
</protein>
<keyword evidence="2" id="KW-1185">Reference proteome</keyword>
<evidence type="ECO:0000313" key="1">
    <source>
        <dbReference type="EMBL" id="EGO00566.1"/>
    </source>
</evidence>
<reference evidence="2" key="1">
    <citation type="journal article" date="2011" name="Science">
        <title>The plant cell wall-decomposing machinery underlies the functional diversity of forest fungi.</title>
        <authorList>
            <person name="Eastwood D.C."/>
            <person name="Floudas D."/>
            <person name="Binder M."/>
            <person name="Majcherczyk A."/>
            <person name="Schneider P."/>
            <person name="Aerts A."/>
            <person name="Asiegbu F.O."/>
            <person name="Baker S.E."/>
            <person name="Barry K."/>
            <person name="Bendiksby M."/>
            <person name="Blumentritt M."/>
            <person name="Coutinho P.M."/>
            <person name="Cullen D."/>
            <person name="de Vries R.P."/>
            <person name="Gathman A."/>
            <person name="Goodell B."/>
            <person name="Henrissat B."/>
            <person name="Ihrmark K."/>
            <person name="Kauserud H."/>
            <person name="Kohler A."/>
            <person name="LaButti K."/>
            <person name="Lapidus A."/>
            <person name="Lavin J.L."/>
            <person name="Lee Y.-H."/>
            <person name="Lindquist E."/>
            <person name="Lilly W."/>
            <person name="Lucas S."/>
            <person name="Morin E."/>
            <person name="Murat C."/>
            <person name="Oguiza J.A."/>
            <person name="Park J."/>
            <person name="Pisabarro A.G."/>
            <person name="Riley R."/>
            <person name="Rosling A."/>
            <person name="Salamov A."/>
            <person name="Schmidt O."/>
            <person name="Schmutz J."/>
            <person name="Skrede I."/>
            <person name="Stenlid J."/>
            <person name="Wiebenga A."/>
            <person name="Xie X."/>
            <person name="Kuees U."/>
            <person name="Hibbett D.S."/>
            <person name="Hoffmeister D."/>
            <person name="Hoegberg N."/>
            <person name="Martin F."/>
            <person name="Grigoriev I.V."/>
            <person name="Watkinson S.C."/>
        </authorList>
    </citation>
    <scope>NUCLEOTIDE SEQUENCE [LARGE SCALE GENOMIC DNA]</scope>
    <source>
        <strain evidence="2">strain S7.3</strain>
    </source>
</reference>
<organism evidence="2">
    <name type="scientific">Serpula lacrymans var. lacrymans (strain S7.3)</name>
    <name type="common">Dry rot fungus</name>
    <dbReference type="NCBI Taxonomy" id="936435"/>
    <lineage>
        <taxon>Eukaryota</taxon>
        <taxon>Fungi</taxon>
        <taxon>Dikarya</taxon>
        <taxon>Basidiomycota</taxon>
        <taxon>Agaricomycotina</taxon>
        <taxon>Agaricomycetes</taxon>
        <taxon>Agaricomycetidae</taxon>
        <taxon>Boletales</taxon>
        <taxon>Coniophorineae</taxon>
        <taxon>Serpulaceae</taxon>
        <taxon>Serpula</taxon>
    </lineage>
</organism>
<accession>F8PRE3</accession>